<dbReference type="Proteomes" id="UP000319731">
    <property type="component" value="Unassembled WGS sequence"/>
</dbReference>
<accession>A0A507C7T7</accession>
<dbReference type="OrthoDB" id="10253554at2759"/>
<name>A0A507C7T7_9FUNG</name>
<comment type="caution">
    <text evidence="2">The sequence shown here is derived from an EMBL/GenBank/DDBJ whole genome shotgun (WGS) entry which is preliminary data.</text>
</comment>
<dbReference type="InterPro" id="IPR016040">
    <property type="entry name" value="NAD(P)-bd_dom"/>
</dbReference>
<protein>
    <recommendedName>
        <fullName evidence="1">NAD(P)-binding domain-containing protein</fullName>
    </recommendedName>
</protein>
<reference evidence="2 3" key="1">
    <citation type="journal article" date="2019" name="Sci. Rep.">
        <title>Comparative genomics of chytrid fungi reveal insights into the obligate biotrophic and pathogenic lifestyle of Synchytrium endobioticum.</title>
        <authorList>
            <person name="van de Vossenberg B.T.L.H."/>
            <person name="Warris S."/>
            <person name="Nguyen H.D.T."/>
            <person name="van Gent-Pelzer M.P.E."/>
            <person name="Joly D.L."/>
            <person name="van de Geest H.C."/>
            <person name="Bonants P.J.M."/>
            <person name="Smith D.S."/>
            <person name="Levesque C.A."/>
            <person name="van der Lee T.A.J."/>
        </authorList>
    </citation>
    <scope>NUCLEOTIDE SEQUENCE [LARGE SCALE GENOMIC DNA]</scope>
    <source>
        <strain evidence="2 3">JEL517</strain>
    </source>
</reference>
<feature type="domain" description="NAD(P)-binding" evidence="1">
    <location>
        <begin position="27"/>
        <end position="76"/>
    </location>
</feature>
<dbReference type="EMBL" id="QEAO01000009">
    <property type="protein sequence ID" value="TPX35209.1"/>
    <property type="molecule type" value="Genomic_DNA"/>
</dbReference>
<dbReference type="AlphaFoldDB" id="A0A507C7T7"/>
<keyword evidence="3" id="KW-1185">Reference proteome</keyword>
<sequence length="83" mass="9414">MLALRRRTRELRQLFIILDANWPSSKASGETHTVREFIEKSFAVAGVKIAWEGCREGEVGKDSKSSGIRVRIDPRYCCTCLGR</sequence>
<dbReference type="STRING" id="1806994.A0A507C7T7"/>
<dbReference type="Gene3D" id="3.90.25.10">
    <property type="entry name" value="UDP-galactose 4-epimerase, domain 1"/>
    <property type="match status" value="1"/>
</dbReference>
<dbReference type="Pfam" id="PF16363">
    <property type="entry name" value="GDP_Man_Dehyd"/>
    <property type="match status" value="1"/>
</dbReference>
<dbReference type="RefSeq" id="XP_031025736.1">
    <property type="nucleotide sequence ID" value="XM_031168275.1"/>
</dbReference>
<evidence type="ECO:0000259" key="1">
    <source>
        <dbReference type="Pfam" id="PF16363"/>
    </source>
</evidence>
<gene>
    <name evidence="2" type="ORF">SmJEL517_g02347</name>
</gene>
<evidence type="ECO:0000313" key="3">
    <source>
        <dbReference type="Proteomes" id="UP000319731"/>
    </source>
</evidence>
<dbReference type="GeneID" id="42003572"/>
<organism evidence="2 3">
    <name type="scientific">Synchytrium microbalum</name>
    <dbReference type="NCBI Taxonomy" id="1806994"/>
    <lineage>
        <taxon>Eukaryota</taxon>
        <taxon>Fungi</taxon>
        <taxon>Fungi incertae sedis</taxon>
        <taxon>Chytridiomycota</taxon>
        <taxon>Chytridiomycota incertae sedis</taxon>
        <taxon>Chytridiomycetes</taxon>
        <taxon>Synchytriales</taxon>
        <taxon>Synchytriaceae</taxon>
        <taxon>Synchytrium</taxon>
    </lineage>
</organism>
<evidence type="ECO:0000313" key="2">
    <source>
        <dbReference type="EMBL" id="TPX35209.1"/>
    </source>
</evidence>
<proteinExistence type="predicted"/>